<dbReference type="SUPFAM" id="SSF53474">
    <property type="entry name" value="alpha/beta-Hydrolases"/>
    <property type="match status" value="1"/>
</dbReference>
<dbReference type="InterPro" id="IPR022742">
    <property type="entry name" value="Hydrolase_4"/>
</dbReference>
<feature type="domain" description="Serine aminopeptidase S33" evidence="3">
    <location>
        <begin position="19"/>
        <end position="129"/>
    </location>
</feature>
<keyword evidence="5" id="KW-1185">Reference proteome</keyword>
<dbReference type="GO" id="GO:0016787">
    <property type="term" value="F:hydrolase activity"/>
    <property type="evidence" value="ECO:0007669"/>
    <property type="project" value="UniProtKB-KW"/>
</dbReference>
<dbReference type="InterPro" id="IPR050261">
    <property type="entry name" value="FrsA_esterase"/>
</dbReference>
<comment type="caution">
    <text evidence="4">The sequence shown here is derived from an EMBL/GenBank/DDBJ whole genome shotgun (WGS) entry which is preliminary data.</text>
</comment>
<sequence>MSGTEECAAWLTLPTTPGPHPAVVLAHGLGATHDMMLAQYEQHFATAGIATLAFDYRHTGESEGLPRQHISIAKQCQDVHAALDYLSGHTDVDAARLGLWGTSLGGMNVVRVAAERTDVAAAVVQCAIVHGPGAARGSGLLGSLRLMPAIVEDGVRMLLRRARRYVPIVGPPGGYAMVSAPGAEAGWNSTVPPGAGFDNRIAALDVVRMVATSALRHARRVHAPLLVCVCDRENLMDPRYAERVAERAPNGVARHYDSDHFAIYHPPLVSRVLADQTVFLAEHLDVGA</sequence>
<dbReference type="PANTHER" id="PTHR22946">
    <property type="entry name" value="DIENELACTONE HYDROLASE DOMAIN-CONTAINING PROTEIN-RELATED"/>
    <property type="match status" value="1"/>
</dbReference>
<comment type="similarity">
    <text evidence="1">Belongs to the AB hydrolase superfamily.</text>
</comment>
<dbReference type="InterPro" id="IPR029058">
    <property type="entry name" value="AB_hydrolase_fold"/>
</dbReference>
<evidence type="ECO:0000259" key="3">
    <source>
        <dbReference type="Pfam" id="PF12146"/>
    </source>
</evidence>
<evidence type="ECO:0000313" key="4">
    <source>
        <dbReference type="EMBL" id="KHO22800.1"/>
    </source>
</evidence>
<evidence type="ECO:0000256" key="2">
    <source>
        <dbReference type="ARBA" id="ARBA00022801"/>
    </source>
</evidence>
<gene>
    <name evidence="4" type="ORF">QQ44_19150</name>
</gene>
<accession>A0ABR4YRC7</accession>
<name>A0ABR4YRC7_9MYCO</name>
<organism evidence="4 5">
    <name type="scientific">Mycolicibacterium setense</name>
    <dbReference type="NCBI Taxonomy" id="431269"/>
    <lineage>
        <taxon>Bacteria</taxon>
        <taxon>Bacillati</taxon>
        <taxon>Actinomycetota</taxon>
        <taxon>Actinomycetes</taxon>
        <taxon>Mycobacteriales</taxon>
        <taxon>Mycobacteriaceae</taxon>
        <taxon>Mycolicibacterium</taxon>
    </lineage>
</organism>
<dbReference type="Pfam" id="PF12146">
    <property type="entry name" value="Hydrolase_4"/>
    <property type="match status" value="1"/>
</dbReference>
<dbReference type="Proteomes" id="UP000031004">
    <property type="component" value="Unassembled WGS sequence"/>
</dbReference>
<protein>
    <submittedName>
        <fullName evidence="4">Alpha/beta hydrolase</fullName>
    </submittedName>
</protein>
<evidence type="ECO:0000313" key="5">
    <source>
        <dbReference type="Proteomes" id="UP000031004"/>
    </source>
</evidence>
<evidence type="ECO:0000256" key="1">
    <source>
        <dbReference type="ARBA" id="ARBA00008645"/>
    </source>
</evidence>
<dbReference type="Gene3D" id="3.40.50.1820">
    <property type="entry name" value="alpha/beta hydrolase"/>
    <property type="match status" value="1"/>
</dbReference>
<dbReference type="EMBL" id="JTLZ01000009">
    <property type="protein sequence ID" value="KHO22800.1"/>
    <property type="molecule type" value="Genomic_DNA"/>
</dbReference>
<reference evidence="4 5" key="1">
    <citation type="submission" date="2014-11" db="EMBL/GenBank/DDBJ databases">
        <title>Mycobacterium setense Manresensis Genome.</title>
        <authorList>
            <person name="Rech G."/>
            <person name="Sumoy L."/>
        </authorList>
    </citation>
    <scope>NUCLEOTIDE SEQUENCE [LARGE SCALE GENOMIC DNA]</scope>
    <source>
        <strain evidence="4 5">Manresensis</strain>
    </source>
</reference>
<proteinExistence type="inferred from homology"/>
<dbReference type="PANTHER" id="PTHR22946:SF9">
    <property type="entry name" value="POLYKETIDE TRANSFERASE AF380"/>
    <property type="match status" value="1"/>
</dbReference>
<keyword evidence="2 4" id="KW-0378">Hydrolase</keyword>